<evidence type="ECO:0000313" key="3">
    <source>
        <dbReference type="Proteomes" id="UP000198901"/>
    </source>
</evidence>
<name>A0A1G9IN79_9BACT</name>
<dbReference type="RefSeq" id="WP_093197379.1">
    <property type="nucleotide sequence ID" value="NZ_FNGS01000001.1"/>
</dbReference>
<evidence type="ECO:0008006" key="4">
    <source>
        <dbReference type="Google" id="ProtNLM"/>
    </source>
</evidence>
<dbReference type="OrthoDB" id="979312at2"/>
<dbReference type="STRING" id="563176.SAMN04488090_0548"/>
<organism evidence="2 3">
    <name type="scientific">Siphonobacter aquaeclarae</name>
    <dbReference type="NCBI Taxonomy" id="563176"/>
    <lineage>
        <taxon>Bacteria</taxon>
        <taxon>Pseudomonadati</taxon>
        <taxon>Bacteroidota</taxon>
        <taxon>Cytophagia</taxon>
        <taxon>Cytophagales</taxon>
        <taxon>Cytophagaceae</taxon>
        <taxon>Siphonobacter</taxon>
    </lineage>
</organism>
<sequence length="247" mass="26932">MTLSNRLLIALIWLGSLGSAAAQTAVSNIKVETDAQRVKVTYDVTGIIPRDSVYLQIESRSKGILPLKTVTGDVGRNLTPGTGKTIYWDYVLDNVQLNGDIRAFVGVHEVVRPPKPGGGPANALLSVLVPGLGNIMVQPGHKIGLRPLITVAYGGLIAFGLIQKGKSDKEYNLYQSEPYEKNAVPHYDEANRLNNQYVWAIRGAAAVMASDVIYTLIKGIRNQKQQRSQVSLQYIGNTPVVAYRVTF</sequence>
<dbReference type="Proteomes" id="UP000198901">
    <property type="component" value="Unassembled WGS sequence"/>
</dbReference>
<evidence type="ECO:0000313" key="2">
    <source>
        <dbReference type="EMBL" id="SDL26555.1"/>
    </source>
</evidence>
<protein>
    <recommendedName>
        <fullName evidence="4">DUF5683 domain-containing protein</fullName>
    </recommendedName>
</protein>
<reference evidence="2 3" key="1">
    <citation type="submission" date="2016-10" db="EMBL/GenBank/DDBJ databases">
        <authorList>
            <person name="de Groot N.N."/>
        </authorList>
    </citation>
    <scope>NUCLEOTIDE SEQUENCE [LARGE SCALE GENOMIC DNA]</scope>
    <source>
        <strain evidence="2 3">DSM 21668</strain>
    </source>
</reference>
<feature type="chain" id="PRO_5011466970" description="DUF5683 domain-containing protein" evidence="1">
    <location>
        <begin position="23"/>
        <end position="247"/>
    </location>
</feature>
<proteinExistence type="predicted"/>
<evidence type="ECO:0000256" key="1">
    <source>
        <dbReference type="SAM" id="SignalP"/>
    </source>
</evidence>
<gene>
    <name evidence="2" type="ORF">SAMN04488090_0548</name>
</gene>
<dbReference type="AlphaFoldDB" id="A0A1G9IN79"/>
<accession>A0A1G9IN79</accession>
<keyword evidence="1" id="KW-0732">Signal</keyword>
<feature type="signal peptide" evidence="1">
    <location>
        <begin position="1"/>
        <end position="22"/>
    </location>
</feature>
<dbReference type="EMBL" id="FNGS01000001">
    <property type="protein sequence ID" value="SDL26555.1"/>
    <property type="molecule type" value="Genomic_DNA"/>
</dbReference>
<keyword evidence="3" id="KW-1185">Reference proteome</keyword>